<dbReference type="EMBL" id="PDJF01000001">
    <property type="protein sequence ID" value="PFG28960.1"/>
    <property type="molecule type" value="Genomic_DNA"/>
</dbReference>
<evidence type="ECO:0000313" key="3">
    <source>
        <dbReference type="Proteomes" id="UP000221653"/>
    </source>
</evidence>
<dbReference type="Proteomes" id="UP000221653">
    <property type="component" value="Unassembled WGS sequence"/>
</dbReference>
<reference evidence="2 3" key="1">
    <citation type="submission" date="2017-10" db="EMBL/GenBank/DDBJ databases">
        <title>Sequencing the genomes of 1000 actinobacteria strains.</title>
        <authorList>
            <person name="Klenk H.-P."/>
        </authorList>
    </citation>
    <scope>NUCLEOTIDE SEQUENCE [LARGE SCALE GENOMIC DNA]</scope>
    <source>
        <strain evidence="2 3">DSM 20688</strain>
    </source>
</reference>
<evidence type="ECO:0000256" key="1">
    <source>
        <dbReference type="SAM" id="MobiDB-lite"/>
    </source>
</evidence>
<dbReference type="RefSeq" id="WP_048380511.1">
    <property type="nucleotide sequence ID" value="NZ_LDYE01000007.1"/>
</dbReference>
<name>A0A2A9DSP6_9CORY</name>
<comment type="caution">
    <text evidence="2">The sequence shown here is derived from an EMBL/GenBank/DDBJ whole genome shotgun (WGS) entry which is preliminary data.</text>
</comment>
<sequence length="253" mass="27866">MSFYEDIATKLDEQGIESRVGGDVLFVPVTADFEVRFVEIDPLLPAANVYIAAADVDERDDDFSEALVSVVFSVEDAVRTVAHHVATDETVTLLRDLIEGTDERVAAVEFFQDTVDPQEVRAVLTDRSDLVVRVVVEDEAPVAHVWVETWEEEPLEVDLGAPTGTGEDSAAEPDSQLLTVDALLDLFDEPSSEVLELGTFKDFDKLFDALSLAVDHVEDWEAELVPVDDDYADFDDCGDDEFGEDFADGDANE</sequence>
<accession>A0A2A9DSP6</accession>
<keyword evidence="3" id="KW-1185">Reference proteome</keyword>
<dbReference type="AlphaFoldDB" id="A0A2A9DSP6"/>
<dbReference type="OrthoDB" id="4427212at2"/>
<evidence type="ECO:0000313" key="2">
    <source>
        <dbReference type="EMBL" id="PFG28960.1"/>
    </source>
</evidence>
<proteinExistence type="predicted"/>
<protein>
    <submittedName>
        <fullName evidence="2">Uncharacterized protein</fullName>
    </submittedName>
</protein>
<gene>
    <name evidence="2" type="ORF">ATK06_2090</name>
</gene>
<feature type="region of interest" description="Disordered" evidence="1">
    <location>
        <begin position="231"/>
        <end position="253"/>
    </location>
</feature>
<organism evidence="2 3">
    <name type="scientific">Corynebacterium renale</name>
    <dbReference type="NCBI Taxonomy" id="1724"/>
    <lineage>
        <taxon>Bacteria</taxon>
        <taxon>Bacillati</taxon>
        <taxon>Actinomycetota</taxon>
        <taxon>Actinomycetes</taxon>
        <taxon>Mycobacteriales</taxon>
        <taxon>Corynebacteriaceae</taxon>
        <taxon>Corynebacterium</taxon>
    </lineage>
</organism>